<comment type="caution">
    <text evidence="1">The sequence shown here is derived from an EMBL/GenBank/DDBJ whole genome shotgun (WGS) entry which is preliminary data.</text>
</comment>
<name>A0A919GWS3_9ACTN</name>
<dbReference type="AlphaFoldDB" id="A0A919GWS3"/>
<gene>
    <name evidence="1" type="ORF">Sxan_15100</name>
</gene>
<organism evidence="1 2">
    <name type="scientific">Streptomyces xanthophaeus</name>
    <dbReference type="NCBI Taxonomy" id="67385"/>
    <lineage>
        <taxon>Bacteria</taxon>
        <taxon>Bacillati</taxon>
        <taxon>Actinomycetota</taxon>
        <taxon>Actinomycetes</taxon>
        <taxon>Kitasatosporales</taxon>
        <taxon>Streptomycetaceae</taxon>
        <taxon>Streptomyces</taxon>
    </lineage>
</organism>
<dbReference type="EMBL" id="BNEE01000004">
    <property type="protein sequence ID" value="GHI84146.1"/>
    <property type="molecule type" value="Genomic_DNA"/>
</dbReference>
<reference evidence="1" key="1">
    <citation type="submission" date="2020-09" db="EMBL/GenBank/DDBJ databases">
        <title>Whole genome shotgun sequence of Streptomyces xanthophaeus NBRC 12829.</title>
        <authorList>
            <person name="Komaki H."/>
            <person name="Tamura T."/>
        </authorList>
    </citation>
    <scope>NUCLEOTIDE SEQUENCE</scope>
    <source>
        <strain evidence="1">NBRC 12829</strain>
    </source>
</reference>
<evidence type="ECO:0000313" key="2">
    <source>
        <dbReference type="Proteomes" id="UP000600026"/>
    </source>
</evidence>
<accession>A0A919GWS3</accession>
<dbReference type="Proteomes" id="UP000600026">
    <property type="component" value="Unassembled WGS sequence"/>
</dbReference>
<evidence type="ECO:0000313" key="1">
    <source>
        <dbReference type="EMBL" id="GHI84146.1"/>
    </source>
</evidence>
<sequence length="52" mass="6053">MAHGALREEPEPALLAKLVPDDYWDRRDHVLKIWRFRQYPQGTSPAYASGSR</sequence>
<proteinExistence type="predicted"/>
<keyword evidence="2" id="KW-1185">Reference proteome</keyword>
<protein>
    <submittedName>
        <fullName evidence="1">Uncharacterized protein</fullName>
    </submittedName>
</protein>